<dbReference type="CDD" id="cd00207">
    <property type="entry name" value="fer2"/>
    <property type="match status" value="1"/>
</dbReference>
<comment type="caution">
    <text evidence="5">The sequence shown here is derived from an EMBL/GenBank/DDBJ whole genome shotgun (WGS) entry which is preliminary data.</text>
</comment>
<evidence type="ECO:0000313" key="6">
    <source>
        <dbReference type="Proteomes" id="UP000320333"/>
    </source>
</evidence>
<dbReference type="EMBL" id="QEAP01001307">
    <property type="protein sequence ID" value="TPX47471.1"/>
    <property type="molecule type" value="Genomic_DNA"/>
</dbReference>
<dbReference type="Gene3D" id="3.40.30.10">
    <property type="entry name" value="Glutaredoxin"/>
    <property type="match status" value="1"/>
</dbReference>
<dbReference type="STRING" id="246404.A0A507D7T4"/>
<dbReference type="SUPFAM" id="SSF54292">
    <property type="entry name" value="2Fe-2S ferredoxin-like"/>
    <property type="match status" value="1"/>
</dbReference>
<evidence type="ECO:0000259" key="4">
    <source>
        <dbReference type="Pfam" id="PF00111"/>
    </source>
</evidence>
<dbReference type="InterPro" id="IPR012675">
    <property type="entry name" value="Beta-grasp_dom_sf"/>
</dbReference>
<dbReference type="CDD" id="cd03062">
    <property type="entry name" value="TRX_Fd_Sucrase"/>
    <property type="match status" value="1"/>
</dbReference>
<dbReference type="InterPro" id="IPR009737">
    <property type="entry name" value="Aim32/Apd1-like"/>
</dbReference>
<evidence type="ECO:0000313" key="5">
    <source>
        <dbReference type="EMBL" id="TPX47471.1"/>
    </source>
</evidence>
<dbReference type="Gene3D" id="3.10.20.30">
    <property type="match status" value="1"/>
</dbReference>
<dbReference type="Pfam" id="PF06999">
    <property type="entry name" value="Suc_Fer-like"/>
    <property type="match status" value="1"/>
</dbReference>
<gene>
    <name evidence="5" type="ORF">CcCBS67573_g10253</name>
</gene>
<organism evidence="5 6">
    <name type="scientific">Chytriomyces confervae</name>
    <dbReference type="NCBI Taxonomy" id="246404"/>
    <lineage>
        <taxon>Eukaryota</taxon>
        <taxon>Fungi</taxon>
        <taxon>Fungi incertae sedis</taxon>
        <taxon>Chytridiomycota</taxon>
        <taxon>Chytridiomycota incertae sedis</taxon>
        <taxon>Chytridiomycetes</taxon>
        <taxon>Chytridiales</taxon>
        <taxon>Chytriomycetaceae</taxon>
        <taxon>Chytriomyces</taxon>
    </lineage>
</organism>
<feature type="region of interest" description="Disordered" evidence="3">
    <location>
        <begin position="323"/>
        <end position="360"/>
    </location>
</feature>
<protein>
    <recommendedName>
        <fullName evidence="4">2Fe-2S ferredoxin-type domain-containing protein</fullName>
    </recommendedName>
</protein>
<keyword evidence="2" id="KW-0411">Iron-sulfur</keyword>
<sequence>MLSLEKKTLRSITLLRWKLPWIPMRSYACCPPASTTTQPSVSKELNLQQFSYAQHILVSTGTPDWGPIPQAIDPYLAAVTSATSILAGLKVTATSGSSIDTPDENTRNILVLPDGLLFKNVPLDQHAFDVFVRCLVETRLGVFDKTPLATKELHVERLEGEHLVVCTHGNKDSRCGTRGNNLIQALQSHLSTIKTTKQYTIHDSSHVGGHDFAANLIAYPKGDWYGNLAQNNDAEKDAKAVIDSLETNTVLWENWRGRMELDVSIAKRMLAARSEDVAGAGGCGSKKNAEALSETDAAKKETVKVTYVLQNGQRIEVDAELSEFTPSDPENPYFPAPEAAASEATSPSSEISLSDPSYDAKPTVSDETVSITFVLGTGAKETRQTVDVKLGDRLLEVAQKLNIPSIDGVCGGNMECATCHVIVDQKHFDVLPRASDGEEDMLEYAIGRVDWFVFIINF</sequence>
<dbReference type="Pfam" id="PF00111">
    <property type="entry name" value="Fer2"/>
    <property type="match status" value="1"/>
</dbReference>
<accession>A0A507D7T4</accession>
<feature type="domain" description="2Fe-2S ferredoxin-type" evidence="4">
    <location>
        <begin position="382"/>
        <end position="431"/>
    </location>
</feature>
<keyword evidence="1" id="KW-0408">Iron</keyword>
<evidence type="ECO:0000256" key="2">
    <source>
        <dbReference type="ARBA" id="ARBA00023014"/>
    </source>
</evidence>
<dbReference type="InterPro" id="IPR036249">
    <property type="entry name" value="Thioredoxin-like_sf"/>
</dbReference>
<dbReference type="OrthoDB" id="268593at2759"/>
<reference evidence="5 6" key="1">
    <citation type="journal article" date="2019" name="Sci. Rep.">
        <title>Comparative genomics of chytrid fungi reveal insights into the obligate biotrophic and pathogenic lifestyle of Synchytrium endobioticum.</title>
        <authorList>
            <person name="van de Vossenberg B.T.L.H."/>
            <person name="Warris S."/>
            <person name="Nguyen H.D.T."/>
            <person name="van Gent-Pelzer M.P.E."/>
            <person name="Joly D.L."/>
            <person name="van de Geest H.C."/>
            <person name="Bonants P.J.M."/>
            <person name="Smith D.S."/>
            <person name="Levesque C.A."/>
            <person name="van der Lee T.A.J."/>
        </authorList>
    </citation>
    <scope>NUCLEOTIDE SEQUENCE [LARGE SCALE GENOMIC DNA]</scope>
    <source>
        <strain evidence="5 6">CBS 675.73</strain>
    </source>
</reference>
<dbReference type="InterPro" id="IPR036010">
    <property type="entry name" value="2Fe-2S_ferredoxin-like_sf"/>
</dbReference>
<dbReference type="Proteomes" id="UP000320333">
    <property type="component" value="Unassembled WGS sequence"/>
</dbReference>
<proteinExistence type="predicted"/>
<dbReference type="GO" id="GO:0051537">
    <property type="term" value="F:2 iron, 2 sulfur cluster binding"/>
    <property type="evidence" value="ECO:0007669"/>
    <property type="project" value="UniProtKB-KW"/>
</dbReference>
<evidence type="ECO:0000256" key="1">
    <source>
        <dbReference type="ARBA" id="ARBA00022714"/>
    </source>
</evidence>
<dbReference type="SUPFAM" id="SSF52833">
    <property type="entry name" value="Thioredoxin-like"/>
    <property type="match status" value="1"/>
</dbReference>
<keyword evidence="1" id="KW-0479">Metal-binding</keyword>
<dbReference type="InterPro" id="IPR001041">
    <property type="entry name" value="2Fe-2S_ferredoxin-type"/>
</dbReference>
<name>A0A507D7T4_9FUNG</name>
<feature type="compositionally biased region" description="Low complexity" evidence="3">
    <location>
        <begin position="336"/>
        <end position="357"/>
    </location>
</feature>
<dbReference type="AlphaFoldDB" id="A0A507D7T4"/>
<dbReference type="PANTHER" id="PTHR31902">
    <property type="entry name" value="ACTIN PATCHES DISTAL PROTEIN 1"/>
    <property type="match status" value="1"/>
</dbReference>
<keyword evidence="1" id="KW-0001">2Fe-2S</keyword>
<evidence type="ECO:0000256" key="3">
    <source>
        <dbReference type="SAM" id="MobiDB-lite"/>
    </source>
</evidence>
<keyword evidence="6" id="KW-1185">Reference proteome</keyword>